<sequence>MSGDDIGGAQPSRRDLRRAESSGTRAAGGAPAGFSGPTSGAHPARRDLRATPPPMPLASQPAAPQPYANRAGVAQPAVQPGPAQPAAAPLFSPQPTPPRPTVPPANPVPQANTVPPAAPRPGSVPNFDVTPQPRTAPRPGLAPRSTAALQPSAAAEFDLLAKPEAPQPSPHVSRAEARRAEASRAGGVASAPVASRAEQRRSDTSRPMPTATSATSAPSTPSTSAPSPATVPAAAPASAVPSVSAASASAAAPATSAASATTAASASAAPAASAPAASTPPAAPAAPSHSVRPARPVAERRRRNGPARVFATVLVVPAIVGTVALPAYAFAPGTGAGGPSSFFRNTLAGAQALDVSILASEGAVSTDAYAVTTKAEIDRIAAEQEAADQAAWAASVANHSGAYYTPAQQAEGDDYPWWDQTPDDYGGGLSPLRYYFRECVDFVAWRMNRDQGVTSAPWKWDWSNLASGSAYAWADEWVSRGRQTSSEPIVGAVAWFPYNHVAYVQAVNGDGTVTIEEYNQNSDHSYHVRTIPVGSALYLYPPA</sequence>
<dbReference type="InterPro" id="IPR038765">
    <property type="entry name" value="Papain-like_cys_pep_sf"/>
</dbReference>
<evidence type="ECO:0000313" key="4">
    <source>
        <dbReference type="EMBL" id="UOE45854.1"/>
    </source>
</evidence>
<evidence type="ECO:0000259" key="3">
    <source>
        <dbReference type="PROSITE" id="PS50911"/>
    </source>
</evidence>
<feature type="compositionally biased region" description="Low complexity" evidence="1">
    <location>
        <begin position="273"/>
        <end position="296"/>
    </location>
</feature>
<feature type="compositionally biased region" description="Low complexity" evidence="1">
    <location>
        <begin position="27"/>
        <end position="41"/>
    </location>
</feature>
<evidence type="ECO:0000256" key="2">
    <source>
        <dbReference type="SAM" id="Phobius"/>
    </source>
</evidence>
<name>A0ABY4C4F9_9MICO</name>
<dbReference type="Gene3D" id="3.90.1720.10">
    <property type="entry name" value="endopeptidase domain like (from Nostoc punctiforme)"/>
    <property type="match status" value="1"/>
</dbReference>
<feature type="compositionally biased region" description="Low complexity" evidence="1">
    <location>
        <begin position="209"/>
        <end position="234"/>
    </location>
</feature>
<feature type="region of interest" description="Disordered" evidence="1">
    <location>
        <begin position="273"/>
        <end position="303"/>
    </location>
</feature>
<protein>
    <submittedName>
        <fullName evidence="4">CHAP domain-containing protein</fullName>
    </submittedName>
</protein>
<feature type="compositionally biased region" description="Low complexity" evidence="1">
    <location>
        <begin position="71"/>
        <end position="89"/>
    </location>
</feature>
<feature type="region of interest" description="Disordered" evidence="1">
    <location>
        <begin position="1"/>
        <end position="234"/>
    </location>
</feature>
<dbReference type="EMBL" id="CP094528">
    <property type="protein sequence ID" value="UOE45854.1"/>
    <property type="molecule type" value="Genomic_DNA"/>
</dbReference>
<organism evidence="4 5">
    <name type="scientific">Agromyces larvae</name>
    <dbReference type="NCBI Taxonomy" id="2929802"/>
    <lineage>
        <taxon>Bacteria</taxon>
        <taxon>Bacillati</taxon>
        <taxon>Actinomycetota</taxon>
        <taxon>Actinomycetes</taxon>
        <taxon>Micrococcales</taxon>
        <taxon>Microbacteriaceae</taxon>
        <taxon>Agromyces</taxon>
    </lineage>
</organism>
<keyword evidence="2" id="KW-1133">Transmembrane helix</keyword>
<evidence type="ECO:0000313" key="5">
    <source>
        <dbReference type="Proteomes" id="UP000832097"/>
    </source>
</evidence>
<keyword evidence="2" id="KW-0472">Membrane</keyword>
<dbReference type="SUPFAM" id="SSF54001">
    <property type="entry name" value="Cysteine proteinases"/>
    <property type="match status" value="1"/>
</dbReference>
<dbReference type="Pfam" id="PF05257">
    <property type="entry name" value="CHAP"/>
    <property type="match status" value="1"/>
</dbReference>
<feature type="transmembrane region" description="Helical" evidence="2">
    <location>
        <begin position="309"/>
        <end position="331"/>
    </location>
</feature>
<reference evidence="4 5" key="1">
    <citation type="submission" date="2022-03" db="EMBL/GenBank/DDBJ databases">
        <title>Mucilaginibacter sp. isolated from the gut of Protaetia brevitarsis seulensis larvae.</title>
        <authorList>
            <person name="Won M."/>
            <person name="Kim S.-J."/>
            <person name="Kwon S.-W."/>
        </authorList>
    </citation>
    <scope>NUCLEOTIDE SEQUENCE [LARGE SCALE GENOMIC DNA]</scope>
    <source>
        <strain evidence="4 5">CFWR-12</strain>
    </source>
</reference>
<feature type="compositionally biased region" description="Pro residues" evidence="1">
    <location>
        <begin position="92"/>
        <end position="107"/>
    </location>
</feature>
<accession>A0ABY4C4F9</accession>
<feature type="domain" description="Peptidase C51" evidence="3">
    <location>
        <begin position="414"/>
        <end position="540"/>
    </location>
</feature>
<dbReference type="Proteomes" id="UP000832097">
    <property type="component" value="Chromosome"/>
</dbReference>
<dbReference type="InterPro" id="IPR007921">
    <property type="entry name" value="CHAP_dom"/>
</dbReference>
<dbReference type="PROSITE" id="PS50911">
    <property type="entry name" value="CHAP"/>
    <property type="match status" value="1"/>
</dbReference>
<feature type="compositionally biased region" description="Basic and acidic residues" evidence="1">
    <location>
        <begin position="173"/>
        <end position="182"/>
    </location>
</feature>
<keyword evidence="5" id="KW-1185">Reference proteome</keyword>
<proteinExistence type="predicted"/>
<dbReference type="RefSeq" id="WP_243558525.1">
    <property type="nucleotide sequence ID" value="NZ_CP094528.1"/>
</dbReference>
<gene>
    <name evidence="4" type="ORF">MTO99_08975</name>
</gene>
<evidence type="ECO:0000256" key="1">
    <source>
        <dbReference type="SAM" id="MobiDB-lite"/>
    </source>
</evidence>
<keyword evidence="2" id="KW-0812">Transmembrane</keyword>